<dbReference type="GeneID" id="2912693"/>
<keyword evidence="6" id="KW-0521">NADP</keyword>
<dbReference type="VEuPathDB" id="FungiDB:YALI1_E28545g"/>
<dbReference type="KEGG" id="yli:2912693"/>
<comment type="similarity">
    <text evidence="1">Belongs to the NAD kinase family.</text>
</comment>
<evidence type="ECO:0000256" key="3">
    <source>
        <dbReference type="ARBA" id="ARBA00022741"/>
    </source>
</evidence>
<evidence type="ECO:0000256" key="4">
    <source>
        <dbReference type="ARBA" id="ARBA00022777"/>
    </source>
</evidence>
<dbReference type="EMBL" id="KZ858986">
    <property type="protein sequence ID" value="RDW26115.1"/>
    <property type="molecule type" value="Genomic_DNA"/>
</dbReference>
<dbReference type="AlphaFoldDB" id="A0A1D8NJT4"/>
<name>A0A1D8NJT4_YARLL</name>
<dbReference type="InterPro" id="IPR002504">
    <property type="entry name" value="NADK"/>
</dbReference>
<dbReference type="Proteomes" id="UP000256601">
    <property type="component" value="Unassembled WGS sequence"/>
</dbReference>
<keyword evidence="4 9" id="KW-0418">Kinase</keyword>
<reference evidence="9 11" key="2">
    <citation type="submission" date="2018-07" db="EMBL/GenBank/DDBJ databases">
        <title>Draft Genome Assemblies for Five Robust Yarrowia lipolytica Strains Exhibiting High Lipid Production and Pentose Sugar Utilization and Sugar Alcohol Secretion from Undetoxified Lignocellulosic Biomass Hydrolysates.</title>
        <authorList>
            <consortium name="DOE Joint Genome Institute"/>
            <person name="Walker C."/>
            <person name="Ryu S."/>
            <person name="Na H."/>
            <person name="Zane M."/>
            <person name="LaButti K."/>
            <person name="Lipzen A."/>
            <person name="Haridas S."/>
            <person name="Barry K."/>
            <person name="Grigoriev I.V."/>
            <person name="Quarterman J."/>
            <person name="Slininger P."/>
            <person name="Dien B."/>
            <person name="Trinh C.T."/>
        </authorList>
    </citation>
    <scope>NUCLEOTIDE SEQUENCE [LARGE SCALE GENOMIC DNA]</scope>
    <source>
        <strain evidence="9 11">YB392</strain>
    </source>
</reference>
<keyword evidence="2" id="KW-0808">Transferase</keyword>
<dbReference type="SUPFAM" id="SSF111331">
    <property type="entry name" value="NAD kinase/diacylglycerol kinase-like"/>
    <property type="match status" value="1"/>
</dbReference>
<dbReference type="Pfam" id="PF20143">
    <property type="entry name" value="NAD_kinase_C"/>
    <property type="match status" value="1"/>
</dbReference>
<dbReference type="Gene3D" id="2.60.200.30">
    <property type="entry name" value="Probable inorganic polyphosphate/atp-NAD kinase, domain 2"/>
    <property type="match status" value="1"/>
</dbReference>
<dbReference type="GO" id="GO:0003951">
    <property type="term" value="F:NAD+ kinase activity"/>
    <property type="evidence" value="ECO:0007669"/>
    <property type="project" value="InterPro"/>
</dbReference>
<gene>
    <name evidence="9" type="ORF">B0I71DRAFT_131432</name>
    <name evidence="8" type="ORF">YALI1_E28545g</name>
</gene>
<evidence type="ECO:0000256" key="5">
    <source>
        <dbReference type="ARBA" id="ARBA00022840"/>
    </source>
</evidence>
<dbReference type="InterPro" id="IPR016064">
    <property type="entry name" value="NAD/diacylglycerol_kinase_sf"/>
</dbReference>
<keyword evidence="5" id="KW-0067">ATP-binding</keyword>
<dbReference type="VEuPathDB" id="FungiDB:YALI0_E23991g"/>
<dbReference type="PANTHER" id="PTHR20275:SF0">
    <property type="entry name" value="NAD KINASE"/>
    <property type="match status" value="1"/>
</dbReference>
<evidence type="ECO:0000256" key="7">
    <source>
        <dbReference type="ARBA" id="ARBA00023027"/>
    </source>
</evidence>
<sequence length="426" mass="47723">MARNTTDRHLTVLVHDLLNIADEHTGSSLLSTNQARAEATGHILCEKSRHSREELNEFVMNVRGLSNRLSNLKLKPQLRQVMIVAKLQDKDIIAKTRDFASLLMKRGISVYVQKELAAHPLFNLNGLEGDAKNADTKFHTWSEVALPDPNKLDLVVTLGGDGTVLFVSWLFQQIVPPVVSFGLGSLGFLTEYEWDRREETIDSIDKNGIYLSLRMRFECRVIRAVKDDGEDWMTRDLDDEIRSMVTSHNSTDNLDEYSYDKHYVDATHSILNDLVVDRGTNSTMTTTELYTDFDHLTTVQADGLVIATPSGSTAYSLSAGGSLVHPDIPGILISPICPHTLSFRPVVVPDNTTIRIGVPYDARASAYCSFDGRSRVELTPGDFITVTASRFPFPKVQSEAGSEWYSGLSNTLNWNQRKRQKRFTNI</sequence>
<dbReference type="InterPro" id="IPR017438">
    <property type="entry name" value="ATP-NAD_kinase_N"/>
</dbReference>
<evidence type="ECO:0000313" key="9">
    <source>
        <dbReference type="EMBL" id="RDW26115.1"/>
    </source>
</evidence>
<dbReference type="eggNOG" id="KOG2178">
    <property type="taxonomic scope" value="Eukaryota"/>
</dbReference>
<dbReference type="EMBL" id="CP017557">
    <property type="protein sequence ID" value="AOW05888.1"/>
    <property type="molecule type" value="Genomic_DNA"/>
</dbReference>
<dbReference type="OMA" id="QKAFKEW"/>
<evidence type="ECO:0000256" key="1">
    <source>
        <dbReference type="ARBA" id="ARBA00010995"/>
    </source>
</evidence>
<dbReference type="Proteomes" id="UP000182444">
    <property type="component" value="Chromosome 1E"/>
</dbReference>
<dbReference type="PANTHER" id="PTHR20275">
    <property type="entry name" value="NAD KINASE"/>
    <property type="match status" value="1"/>
</dbReference>
<protein>
    <submittedName>
        <fullName evidence="9">ATP-NAD kinase-like domain-containing protein</fullName>
    </submittedName>
</protein>
<reference evidence="8 10" key="1">
    <citation type="journal article" date="2016" name="PLoS ONE">
        <title>Sequence Assembly of Yarrowia lipolytica Strain W29/CLIB89 Shows Transposable Element Diversity.</title>
        <authorList>
            <person name="Magnan C."/>
            <person name="Yu J."/>
            <person name="Chang I."/>
            <person name="Jahn E."/>
            <person name="Kanomata Y."/>
            <person name="Wu J."/>
            <person name="Zeller M."/>
            <person name="Oakes M."/>
            <person name="Baldi P."/>
            <person name="Sandmeyer S."/>
        </authorList>
    </citation>
    <scope>NUCLEOTIDE SEQUENCE [LARGE SCALE GENOMIC DNA]</scope>
    <source>
        <strain evidence="8">CLIB89</strain>
        <strain evidence="10">CLIB89(W29)</strain>
    </source>
</reference>
<dbReference type="FunFam" id="2.60.200.30:FF:000009">
    <property type="entry name" value="Poly(P)/ATP NAD kinase"/>
    <property type="match status" value="1"/>
</dbReference>
<dbReference type="Pfam" id="PF01513">
    <property type="entry name" value="NAD_kinase"/>
    <property type="match status" value="1"/>
</dbReference>
<evidence type="ECO:0000256" key="2">
    <source>
        <dbReference type="ARBA" id="ARBA00022679"/>
    </source>
</evidence>
<evidence type="ECO:0000313" key="11">
    <source>
        <dbReference type="Proteomes" id="UP000256601"/>
    </source>
</evidence>
<organism evidence="8 10">
    <name type="scientific">Yarrowia lipolytica</name>
    <name type="common">Candida lipolytica</name>
    <dbReference type="NCBI Taxonomy" id="4952"/>
    <lineage>
        <taxon>Eukaryota</taxon>
        <taxon>Fungi</taxon>
        <taxon>Dikarya</taxon>
        <taxon>Ascomycota</taxon>
        <taxon>Saccharomycotina</taxon>
        <taxon>Dipodascomycetes</taxon>
        <taxon>Dipodascales</taxon>
        <taxon>Dipodascales incertae sedis</taxon>
        <taxon>Yarrowia</taxon>
    </lineage>
</organism>
<evidence type="ECO:0000313" key="10">
    <source>
        <dbReference type="Proteomes" id="UP000182444"/>
    </source>
</evidence>
<dbReference type="GO" id="GO:0005524">
    <property type="term" value="F:ATP binding"/>
    <property type="evidence" value="ECO:0007669"/>
    <property type="project" value="UniProtKB-KW"/>
</dbReference>
<evidence type="ECO:0000313" key="8">
    <source>
        <dbReference type="EMBL" id="AOW05888.1"/>
    </source>
</evidence>
<dbReference type="Gene3D" id="3.40.50.10330">
    <property type="entry name" value="Probable inorganic polyphosphate/atp-NAD kinase, domain 1"/>
    <property type="match status" value="1"/>
</dbReference>
<dbReference type="GO" id="GO:0019674">
    <property type="term" value="P:NAD+ metabolic process"/>
    <property type="evidence" value="ECO:0007669"/>
    <property type="project" value="InterPro"/>
</dbReference>
<accession>A0A1D8NJT4</accession>
<dbReference type="HAMAP" id="MF_00361">
    <property type="entry name" value="NAD_kinase"/>
    <property type="match status" value="1"/>
</dbReference>
<dbReference type="RefSeq" id="XP_504332.1">
    <property type="nucleotide sequence ID" value="XM_504332.1"/>
</dbReference>
<dbReference type="OrthoDB" id="24581at2759"/>
<dbReference type="GO" id="GO:0006741">
    <property type="term" value="P:NADP+ biosynthetic process"/>
    <property type="evidence" value="ECO:0007669"/>
    <property type="project" value="InterPro"/>
</dbReference>
<dbReference type="InterPro" id="IPR017437">
    <property type="entry name" value="ATP-NAD_kinase_PpnK-typ_C"/>
</dbReference>
<keyword evidence="7" id="KW-0520">NAD</keyword>
<proteinExistence type="inferred from homology"/>
<evidence type="ECO:0000256" key="6">
    <source>
        <dbReference type="ARBA" id="ARBA00022857"/>
    </source>
</evidence>
<keyword evidence="3" id="KW-0547">Nucleotide-binding</keyword>